<feature type="domain" description="Glycosyl transferase family 1" evidence="3">
    <location>
        <begin position="205"/>
        <end position="354"/>
    </location>
</feature>
<gene>
    <name evidence="4" type="ORF">RWH44_01760</name>
</gene>
<dbReference type="RefSeq" id="WP_316003237.1">
    <property type="nucleotide sequence ID" value="NZ_JAWDIT010000001.1"/>
</dbReference>
<dbReference type="PANTHER" id="PTHR45947:SF3">
    <property type="entry name" value="SULFOQUINOVOSYL TRANSFERASE SQD2"/>
    <property type="match status" value="1"/>
</dbReference>
<keyword evidence="2 4" id="KW-0808">Transferase</keyword>
<proteinExistence type="predicted"/>
<name>A0ABU3SI08_9MICO</name>
<evidence type="ECO:0000256" key="1">
    <source>
        <dbReference type="ARBA" id="ARBA00021292"/>
    </source>
</evidence>
<protein>
    <recommendedName>
        <fullName evidence="1">D-inositol 3-phosphate glycosyltransferase</fullName>
    </recommendedName>
</protein>
<keyword evidence="4" id="KW-0328">Glycosyltransferase</keyword>
<organism evidence="4 5">
    <name type="scientific">Microbacterium phycohabitans</name>
    <dbReference type="NCBI Taxonomy" id="3075993"/>
    <lineage>
        <taxon>Bacteria</taxon>
        <taxon>Bacillati</taxon>
        <taxon>Actinomycetota</taxon>
        <taxon>Actinomycetes</taxon>
        <taxon>Micrococcales</taxon>
        <taxon>Microbacteriaceae</taxon>
        <taxon>Microbacterium</taxon>
    </lineage>
</organism>
<evidence type="ECO:0000259" key="3">
    <source>
        <dbReference type="Pfam" id="PF00534"/>
    </source>
</evidence>
<dbReference type="Proteomes" id="UP001261125">
    <property type="component" value="Unassembled WGS sequence"/>
</dbReference>
<sequence>MSRESTVAVAYDCLFPYSTGGGERQYRAQAVELGLKGLEVDYLTATQWDGPVPVEDGFRIVPVTGRLSLYSDDGVRRIPAALRYAASLFAALVRRRRRYDAVIVSALPIFNVFAARLALVGSGTKLVVDYLEVWHRRQWVEYSGAVTGTIAWILQRAAIAITPLATCHSQLSATRLRREGLRTAPLVSPGLIDGAVEVPQPGPAAAPPYVLYVGRHIPDKRVEVLPAAVAAARESIPDLRLVVLGTGPSTDAVRAEVRRVGGEAWTRFPGFVSDAELNDLLHGAACLANPSRREGYGLVVVEANAHGVPVVLVADEGNASTELIDDGVNGVVSPTTSPADLARAIRVAVDGGDDLRRSSRAWYDAAVGTRTIRRTVEGILSALPLPTPSSVKTKEDSP</sequence>
<dbReference type="SUPFAM" id="SSF53756">
    <property type="entry name" value="UDP-Glycosyltransferase/glycogen phosphorylase"/>
    <property type="match status" value="1"/>
</dbReference>
<evidence type="ECO:0000313" key="4">
    <source>
        <dbReference type="EMBL" id="MDU0344417.1"/>
    </source>
</evidence>
<keyword evidence="5" id="KW-1185">Reference proteome</keyword>
<evidence type="ECO:0000256" key="2">
    <source>
        <dbReference type="ARBA" id="ARBA00022679"/>
    </source>
</evidence>
<comment type="caution">
    <text evidence="4">The sequence shown here is derived from an EMBL/GenBank/DDBJ whole genome shotgun (WGS) entry which is preliminary data.</text>
</comment>
<accession>A0ABU3SI08</accession>
<reference evidence="4 5" key="1">
    <citation type="submission" date="2023-09" db="EMBL/GenBank/DDBJ databases">
        <title>Microbacterium fusihabitans sp. nov., Microbacterium phycihabitans sp. nov., and Microbacterium cervinum sp. nov., isolated from dried seaweeds of beach.</title>
        <authorList>
            <person name="Lee S.D."/>
        </authorList>
    </citation>
    <scope>NUCLEOTIDE SEQUENCE [LARGE SCALE GENOMIC DNA]</scope>
    <source>
        <strain evidence="4 5">KSW2-29</strain>
    </source>
</reference>
<dbReference type="CDD" id="cd03801">
    <property type="entry name" value="GT4_PimA-like"/>
    <property type="match status" value="1"/>
</dbReference>
<dbReference type="Pfam" id="PF00534">
    <property type="entry name" value="Glycos_transf_1"/>
    <property type="match status" value="1"/>
</dbReference>
<dbReference type="PANTHER" id="PTHR45947">
    <property type="entry name" value="SULFOQUINOVOSYL TRANSFERASE SQD2"/>
    <property type="match status" value="1"/>
</dbReference>
<dbReference type="InterPro" id="IPR050194">
    <property type="entry name" value="Glycosyltransferase_grp1"/>
</dbReference>
<dbReference type="Gene3D" id="3.40.50.2000">
    <property type="entry name" value="Glycogen Phosphorylase B"/>
    <property type="match status" value="2"/>
</dbReference>
<dbReference type="InterPro" id="IPR001296">
    <property type="entry name" value="Glyco_trans_1"/>
</dbReference>
<dbReference type="EMBL" id="JAWDIT010000001">
    <property type="protein sequence ID" value="MDU0344417.1"/>
    <property type="molecule type" value="Genomic_DNA"/>
</dbReference>
<evidence type="ECO:0000313" key="5">
    <source>
        <dbReference type="Proteomes" id="UP001261125"/>
    </source>
</evidence>
<dbReference type="GO" id="GO:0016757">
    <property type="term" value="F:glycosyltransferase activity"/>
    <property type="evidence" value="ECO:0007669"/>
    <property type="project" value="UniProtKB-KW"/>
</dbReference>